<evidence type="ECO:0008006" key="4">
    <source>
        <dbReference type="Google" id="ProtNLM"/>
    </source>
</evidence>
<reference evidence="2 3" key="1">
    <citation type="submission" date="2017-08" db="EMBL/GenBank/DDBJ databases">
        <title>Acidophilic green algal genome provides insights into adaptation to an acidic environment.</title>
        <authorList>
            <person name="Hirooka S."/>
            <person name="Hirose Y."/>
            <person name="Kanesaki Y."/>
            <person name="Higuchi S."/>
            <person name="Fujiwara T."/>
            <person name="Onuma R."/>
            <person name="Era A."/>
            <person name="Ohbayashi R."/>
            <person name="Uzuka A."/>
            <person name="Nozaki H."/>
            <person name="Yoshikawa H."/>
            <person name="Miyagishima S.Y."/>
        </authorList>
    </citation>
    <scope>NUCLEOTIDE SEQUENCE [LARGE SCALE GENOMIC DNA]</scope>
    <source>
        <strain evidence="2 3">NIES-2499</strain>
    </source>
</reference>
<gene>
    <name evidence="2" type="ORF">CEUSTIGMA_g4371.t1</name>
</gene>
<evidence type="ECO:0000256" key="1">
    <source>
        <dbReference type="SAM" id="Phobius"/>
    </source>
</evidence>
<keyword evidence="3" id="KW-1185">Reference proteome</keyword>
<organism evidence="2 3">
    <name type="scientific">Chlamydomonas eustigma</name>
    <dbReference type="NCBI Taxonomy" id="1157962"/>
    <lineage>
        <taxon>Eukaryota</taxon>
        <taxon>Viridiplantae</taxon>
        <taxon>Chlorophyta</taxon>
        <taxon>core chlorophytes</taxon>
        <taxon>Chlorophyceae</taxon>
        <taxon>CS clade</taxon>
        <taxon>Chlamydomonadales</taxon>
        <taxon>Chlamydomonadaceae</taxon>
        <taxon>Chlamydomonas</taxon>
    </lineage>
</organism>
<sequence>MKVGYGSPAKCMINKLLDLLNVDGGCLQDLLIKIFAVGCIITVYAAAENSWTIASTEITQRFSRTILQTTPGIIPTYLVPTIDEPICAGQSCCNSDYTASPYRLQNLNSTLQYAGQQIMTTFYMSLYSNTDLCSSYAGNNTCCTSDVTKLWVDIDPNLSVQYMSYGGQTANFIATQDEFGMQLQLPQQQALSISPQGTLITVTVAGNASSLCAPPDYMLGLSSGTPPICQVIMAGSTPSKAGACCPFNLAAPINTAVSYVPPLPQCSAAISSSPFAMQLKSVSYPSSPVIPANTPLATNYTFTVTSSAPCNASAINQCCSMVAGSVKITLASSAVILSTTVNGAPNLNTAQAALNSINSGLMTFTINGLNLVQGESMEITLLVALKPGSSAVPDICQPGQPESSTVGACSYTFLPAANSVGGSMCCPSSTTSSTTPGNNSATICSPSTEVAISQTIMRFSYIEGPVAVSATPSSPASTRFTFMVYNNYTVCTSLMYCESVCNWQLFINPSIISTLTFDSDLALGASGMQSISIGSNSSVTFTAPPYMETVSYTIIVPQADITLDNLCNNHALGTQSGSPCAAVLRNPSVFSVVLFSEFDVVIPPTSPTPSPYPAVSICSSGNGLSGSCVRVLNATYNTPSSSTVFDFNVMNYGKSSTAPGGCTPDEAVMSLQVLLQPTAASQLQSSNAVVPSSVQFGSDNGVLATVTWTWTPTDGASMHYQMDLSGSLKPDEVCMQRAVPDQPDDSCVVAFTGATTCYTGFIPVYFDSSLQPIPTTSSSVPSGPKASFIAPAVVVPIIVLAAVAVAGFLYWRRRNHQSSESLLGEPLAAARISSSFGGTPPHGSRQDSGAIFERAPSDVFIRLPSSAH</sequence>
<evidence type="ECO:0000313" key="3">
    <source>
        <dbReference type="Proteomes" id="UP000232323"/>
    </source>
</evidence>
<dbReference type="EMBL" id="BEGY01000020">
    <property type="protein sequence ID" value="GAX76924.1"/>
    <property type="molecule type" value="Genomic_DNA"/>
</dbReference>
<evidence type="ECO:0000313" key="2">
    <source>
        <dbReference type="EMBL" id="GAX76924.1"/>
    </source>
</evidence>
<comment type="caution">
    <text evidence="2">The sequence shown here is derived from an EMBL/GenBank/DDBJ whole genome shotgun (WGS) entry which is preliminary data.</text>
</comment>
<keyword evidence="1" id="KW-1133">Transmembrane helix</keyword>
<feature type="transmembrane region" description="Helical" evidence="1">
    <location>
        <begin position="788"/>
        <end position="811"/>
    </location>
</feature>
<name>A0A250X1F0_9CHLO</name>
<dbReference type="OrthoDB" id="531844at2759"/>
<accession>A0A250X1F0</accession>
<proteinExistence type="predicted"/>
<keyword evidence="1" id="KW-0472">Membrane</keyword>
<dbReference type="AlphaFoldDB" id="A0A250X1F0"/>
<dbReference type="Proteomes" id="UP000232323">
    <property type="component" value="Unassembled WGS sequence"/>
</dbReference>
<protein>
    <recommendedName>
        <fullName evidence="4">Pherophorin domain-containing protein</fullName>
    </recommendedName>
</protein>
<keyword evidence="1" id="KW-0812">Transmembrane</keyword>